<evidence type="ECO:0008006" key="3">
    <source>
        <dbReference type="Google" id="ProtNLM"/>
    </source>
</evidence>
<keyword evidence="2" id="KW-1185">Reference proteome</keyword>
<name>A0ABQ9WU21_9EUKA</name>
<comment type="caution">
    <text evidence="1">The sequence shown here is derived from an EMBL/GenBank/DDBJ whole genome shotgun (WGS) entry which is preliminary data.</text>
</comment>
<dbReference type="EMBL" id="JARBJD010000369">
    <property type="protein sequence ID" value="KAK2943013.1"/>
    <property type="molecule type" value="Genomic_DNA"/>
</dbReference>
<protein>
    <recommendedName>
        <fullName evidence="3">DDE-1 domain-containing protein</fullName>
    </recommendedName>
</protein>
<organism evidence="1 2">
    <name type="scientific">Blattamonas nauphoetae</name>
    <dbReference type="NCBI Taxonomy" id="2049346"/>
    <lineage>
        <taxon>Eukaryota</taxon>
        <taxon>Metamonada</taxon>
        <taxon>Preaxostyla</taxon>
        <taxon>Oxymonadida</taxon>
        <taxon>Blattamonas</taxon>
    </lineage>
</organism>
<dbReference type="Proteomes" id="UP001281761">
    <property type="component" value="Unassembled WGS sequence"/>
</dbReference>
<accession>A0ABQ9WU21</accession>
<evidence type="ECO:0000313" key="1">
    <source>
        <dbReference type="EMBL" id="KAK2943013.1"/>
    </source>
</evidence>
<reference evidence="1 2" key="1">
    <citation type="journal article" date="2022" name="bioRxiv">
        <title>Genomics of Preaxostyla Flagellates Illuminates Evolutionary Transitions and the Path Towards Mitochondrial Loss.</title>
        <authorList>
            <person name="Novak L.V.F."/>
            <person name="Treitli S.C."/>
            <person name="Pyrih J."/>
            <person name="Halakuc P."/>
            <person name="Pipaliya S.V."/>
            <person name="Vacek V."/>
            <person name="Brzon O."/>
            <person name="Soukal P."/>
            <person name="Eme L."/>
            <person name="Dacks J.B."/>
            <person name="Karnkowska A."/>
            <person name="Elias M."/>
            <person name="Hampl V."/>
        </authorList>
    </citation>
    <scope>NUCLEOTIDE SEQUENCE [LARGE SCALE GENOMIC DNA]</scope>
    <source>
        <strain evidence="1">NAU3</strain>
        <tissue evidence="1">Gut</tissue>
    </source>
</reference>
<sequence length="133" mass="14724">MWNCMNHLGLGSPRGSKSITPAKIAKEHYSTHYPSRFVLHASQKGWMNQEILADILLNSVALEIQQRKFKMNLQKLPPIPSKSKQSTELIPWLKKVESAALRSLDNSDAIVTSFKDTGIVPLQPAVTTSGGDI</sequence>
<evidence type="ECO:0000313" key="2">
    <source>
        <dbReference type="Proteomes" id="UP001281761"/>
    </source>
</evidence>
<gene>
    <name evidence="1" type="ORF">BLNAU_22074</name>
</gene>
<proteinExistence type="predicted"/>